<protein>
    <submittedName>
        <fullName evidence="2">Uncharacterized protein</fullName>
    </submittedName>
</protein>
<keyword evidence="3" id="KW-1185">Reference proteome</keyword>
<evidence type="ECO:0000256" key="1">
    <source>
        <dbReference type="SAM" id="SignalP"/>
    </source>
</evidence>
<reference evidence="2" key="1">
    <citation type="submission" date="2021-01" db="EMBL/GenBank/DDBJ databases">
        <title>A chromosome-scale assembly of European eel, Anguilla anguilla.</title>
        <authorList>
            <person name="Henkel C."/>
            <person name="Jong-Raadsen S.A."/>
            <person name="Dufour S."/>
            <person name="Weltzien F.-A."/>
            <person name="Palstra A.P."/>
            <person name="Pelster B."/>
            <person name="Spaink H.P."/>
            <person name="Van Den Thillart G.E."/>
            <person name="Jansen H."/>
            <person name="Zahm M."/>
            <person name="Klopp C."/>
            <person name="Cedric C."/>
            <person name="Louis A."/>
            <person name="Berthelot C."/>
            <person name="Parey E."/>
            <person name="Roest Crollius H."/>
            <person name="Montfort J."/>
            <person name="Robinson-Rechavi M."/>
            <person name="Bucao C."/>
            <person name="Bouchez O."/>
            <person name="Gislard M."/>
            <person name="Lluch J."/>
            <person name="Milhes M."/>
            <person name="Lampietro C."/>
            <person name="Lopez Roques C."/>
            <person name="Donnadieu C."/>
            <person name="Braasch I."/>
            <person name="Desvignes T."/>
            <person name="Postlethwait J."/>
            <person name="Bobe J."/>
            <person name="Guiguen Y."/>
            <person name="Dirks R."/>
        </authorList>
    </citation>
    <scope>NUCLEOTIDE SEQUENCE</scope>
    <source>
        <strain evidence="2">Tag_6206</strain>
        <tissue evidence="2">Liver</tissue>
    </source>
</reference>
<dbReference type="EMBL" id="JAFIRN010000004">
    <property type="protein sequence ID" value="KAG5851073.1"/>
    <property type="molecule type" value="Genomic_DNA"/>
</dbReference>
<dbReference type="AlphaFoldDB" id="A0A9D3MNL3"/>
<evidence type="ECO:0000313" key="2">
    <source>
        <dbReference type="EMBL" id="KAG5851073.1"/>
    </source>
</evidence>
<evidence type="ECO:0000313" key="3">
    <source>
        <dbReference type="Proteomes" id="UP001044222"/>
    </source>
</evidence>
<accession>A0A9D3MNL3</accession>
<organism evidence="2 3">
    <name type="scientific">Anguilla anguilla</name>
    <name type="common">European freshwater eel</name>
    <name type="synonym">Muraena anguilla</name>
    <dbReference type="NCBI Taxonomy" id="7936"/>
    <lineage>
        <taxon>Eukaryota</taxon>
        <taxon>Metazoa</taxon>
        <taxon>Chordata</taxon>
        <taxon>Craniata</taxon>
        <taxon>Vertebrata</taxon>
        <taxon>Euteleostomi</taxon>
        <taxon>Actinopterygii</taxon>
        <taxon>Neopterygii</taxon>
        <taxon>Teleostei</taxon>
        <taxon>Anguilliformes</taxon>
        <taxon>Anguillidae</taxon>
        <taxon>Anguilla</taxon>
    </lineage>
</organism>
<comment type="caution">
    <text evidence="2">The sequence shown here is derived from an EMBL/GenBank/DDBJ whole genome shotgun (WGS) entry which is preliminary data.</text>
</comment>
<proteinExistence type="predicted"/>
<feature type="chain" id="PRO_5039129191" evidence="1">
    <location>
        <begin position="19"/>
        <end position="61"/>
    </location>
</feature>
<feature type="signal peptide" evidence="1">
    <location>
        <begin position="1"/>
        <end position="18"/>
    </location>
</feature>
<dbReference type="Proteomes" id="UP001044222">
    <property type="component" value="Unassembled WGS sequence"/>
</dbReference>
<name>A0A9D3MNL3_ANGAN</name>
<feature type="non-terminal residue" evidence="2">
    <location>
        <position position="61"/>
    </location>
</feature>
<keyword evidence="1" id="KW-0732">Signal</keyword>
<sequence length="61" mass="6476">LACLLPACLCACLPACLPACLLVACFSSLLCGSHQWGINRGTWGRDEAIRSSSESVKNVYC</sequence>
<gene>
    <name evidence="2" type="ORF">ANANG_G00089150</name>
</gene>